<dbReference type="Proteomes" id="UP000197679">
    <property type="component" value="Chromosome"/>
</dbReference>
<proteinExistence type="predicted"/>
<feature type="transmembrane region" description="Helical" evidence="1">
    <location>
        <begin position="178"/>
        <end position="200"/>
    </location>
</feature>
<name>A0A218NM94_9ARCH</name>
<accession>A0A218NM94</accession>
<dbReference type="EMBL" id="CP019964">
    <property type="protein sequence ID" value="ASI13584.1"/>
    <property type="molecule type" value="Genomic_DNA"/>
</dbReference>
<feature type="transmembrane region" description="Helical" evidence="1">
    <location>
        <begin position="33"/>
        <end position="50"/>
    </location>
</feature>
<evidence type="ECO:0000313" key="2">
    <source>
        <dbReference type="EMBL" id="ASI13584.1"/>
    </source>
</evidence>
<dbReference type="GeneID" id="33313811"/>
<sequence>MKALKYLYLQYPYISLLTIGGLIFYWLFNIYSILLILPFGMTILFIKFINKNYQDMENSHKIRSNFVQSINMLYYETKLKHLSLINGIKETSISSNNKEVCSYFKSISRRVTYGEKLIDALDDKCPNEIYDMVSSIKGNISSGMDFGKSSYSVYKSEINKENDLSEYKAYSAQKYSTLGILASIVMPSFIMFGVIGYSIINSFLKIFWAFSIVLTCIIPPVYLIIKLKMKSVDFNEV</sequence>
<evidence type="ECO:0000313" key="3">
    <source>
        <dbReference type="Proteomes" id="UP000197679"/>
    </source>
</evidence>
<dbReference type="KEGG" id="marh:Mia14_0253"/>
<reference evidence="2 3" key="1">
    <citation type="journal article" date="2017" name="Nat. Commun.">
        <title>'ARMAN' archaea depend on association with euryarchaeal host in culture and in situ.</title>
        <authorList>
            <person name="Golyshina O."/>
            <person name="Toshchakov S."/>
            <person name="Makarova K."/>
            <person name="Gavrilov S."/>
            <person name="Korzhenkov A."/>
            <person name="La Cono V."/>
            <person name="Arcadi E."/>
            <person name="Nechitaylo T."/>
            <person name="Ferrer M."/>
            <person name="Kublanov I."/>
            <person name="Wolf Y."/>
            <person name="Yakimov M."/>
            <person name="Golyshin P."/>
            <person name="Slesarev A."/>
            <person name="Kozyavkin S."/>
        </authorList>
    </citation>
    <scope>NUCLEOTIDE SEQUENCE [LARGE SCALE GENOMIC DNA]</scope>
    <source>
        <strain evidence="2 3">Mia14</strain>
    </source>
</reference>
<dbReference type="AlphaFoldDB" id="A0A218NM94"/>
<keyword evidence="1" id="KW-0812">Transmembrane</keyword>
<evidence type="ECO:0000256" key="1">
    <source>
        <dbReference type="SAM" id="Phobius"/>
    </source>
</evidence>
<keyword evidence="1" id="KW-1133">Transmembrane helix</keyword>
<keyword evidence="3" id="KW-1185">Reference proteome</keyword>
<feature type="transmembrane region" description="Helical" evidence="1">
    <location>
        <begin position="7"/>
        <end position="27"/>
    </location>
</feature>
<feature type="transmembrane region" description="Helical" evidence="1">
    <location>
        <begin position="206"/>
        <end position="225"/>
    </location>
</feature>
<keyword evidence="1" id="KW-0472">Membrane</keyword>
<protein>
    <submittedName>
        <fullName evidence="2">Type II secretion system membrane protein GspF</fullName>
    </submittedName>
</protein>
<dbReference type="RefSeq" id="WP_088819747.1">
    <property type="nucleotide sequence ID" value="NZ_CP019964.1"/>
</dbReference>
<organism evidence="2 3">
    <name type="scientific">Candidatus Mancarchaeum acidiphilum</name>
    <dbReference type="NCBI Taxonomy" id="1920749"/>
    <lineage>
        <taxon>Archaea</taxon>
        <taxon>Candidatus Micrarchaeota</taxon>
        <taxon>Candidatus Mancarchaeum</taxon>
    </lineage>
</organism>
<gene>
    <name evidence="2" type="ORF">Mia14_0253</name>
</gene>